<accession>A0A7C1PDG8</accession>
<evidence type="ECO:0000259" key="1">
    <source>
        <dbReference type="Pfam" id="PF11695"/>
    </source>
</evidence>
<proteinExistence type="predicted"/>
<dbReference type="AlphaFoldDB" id="A0A7C1PDG8"/>
<organism evidence="2">
    <name type="scientific">Agrobacterium albertimagni</name>
    <dbReference type="NCBI Taxonomy" id="147266"/>
    <lineage>
        <taxon>Bacteria</taxon>
        <taxon>Pseudomonadati</taxon>
        <taxon>Pseudomonadota</taxon>
        <taxon>Alphaproteobacteria</taxon>
        <taxon>Hyphomicrobiales</taxon>
        <taxon>Rhizobiaceae</taxon>
        <taxon>Rhizobium/Agrobacterium group</taxon>
        <taxon>Agrobacterium</taxon>
    </lineage>
</organism>
<dbReference type="InterPro" id="IPR021708">
    <property type="entry name" value="DUF3291"/>
</dbReference>
<dbReference type="EMBL" id="DSKI01000042">
    <property type="protein sequence ID" value="HEB42236.1"/>
    <property type="molecule type" value="Genomic_DNA"/>
</dbReference>
<comment type="caution">
    <text evidence="2">The sequence shown here is derived from an EMBL/GenBank/DDBJ whole genome shotgun (WGS) entry which is preliminary data.</text>
</comment>
<evidence type="ECO:0000313" key="2">
    <source>
        <dbReference type="EMBL" id="HEB42236.1"/>
    </source>
</evidence>
<reference evidence="2" key="1">
    <citation type="journal article" date="2020" name="mSystems">
        <title>Genome- and Community-Level Interaction Insights into Carbon Utilization and Element Cycling Functions of Hydrothermarchaeota in Hydrothermal Sediment.</title>
        <authorList>
            <person name="Zhou Z."/>
            <person name="Liu Y."/>
            <person name="Xu W."/>
            <person name="Pan J."/>
            <person name="Luo Z.H."/>
            <person name="Li M."/>
        </authorList>
    </citation>
    <scope>NUCLEOTIDE SEQUENCE [LARGE SCALE GENOMIC DNA]</scope>
    <source>
        <strain evidence="2">SpSt-243</strain>
    </source>
</reference>
<gene>
    <name evidence="2" type="ORF">ENP70_00715</name>
</gene>
<name>A0A7C1PDG8_9HYPH</name>
<feature type="domain" description="DUF3291" evidence="1">
    <location>
        <begin position="8"/>
        <end position="155"/>
    </location>
</feature>
<dbReference type="Pfam" id="PF11695">
    <property type="entry name" value="DUF3291"/>
    <property type="match status" value="1"/>
</dbReference>
<sequence>MTAASHHLAIYNFGVHTEAYLTAPVQGFSLREPFNFEAASRSVGFIGRSGYAGEPGPESWGEQVFPRFLREIGRESGVSSLSLWLDIECLVAFTYAGVHADALKHACQWNERQAWPPLVLFWVKAGERPGWSEAVRRFELLADQGPCPDAFNFKSAFTADGDPYLVNRERIKQLTADNLETQADLMSAVKALPV</sequence>
<protein>
    <submittedName>
        <fullName evidence="2">DUF3291 domain-containing protein</fullName>
    </submittedName>
</protein>